<feature type="transmembrane region" description="Helical" evidence="5">
    <location>
        <begin position="40"/>
        <end position="62"/>
    </location>
</feature>
<proteinExistence type="predicted"/>
<organism evidence="7 8">
    <name type="scientific">Methylomagnum ishizawai</name>
    <dbReference type="NCBI Taxonomy" id="1760988"/>
    <lineage>
        <taxon>Bacteria</taxon>
        <taxon>Pseudomonadati</taxon>
        <taxon>Pseudomonadota</taxon>
        <taxon>Gammaproteobacteria</taxon>
        <taxon>Methylococcales</taxon>
        <taxon>Methylococcaceae</taxon>
        <taxon>Methylomagnum</taxon>
    </lineage>
</organism>
<dbReference type="CDD" id="cd04681">
    <property type="entry name" value="NUDIX_Hydrolase"/>
    <property type="match status" value="1"/>
</dbReference>
<keyword evidence="5" id="KW-1133">Transmembrane helix</keyword>
<keyword evidence="3" id="KW-0378">Hydrolase</keyword>
<evidence type="ECO:0000259" key="6">
    <source>
        <dbReference type="PROSITE" id="PS51462"/>
    </source>
</evidence>
<comment type="cofactor">
    <cofactor evidence="1">
        <name>Mg(2+)</name>
        <dbReference type="ChEBI" id="CHEBI:18420"/>
    </cofactor>
</comment>
<dbReference type="SUPFAM" id="SSF55811">
    <property type="entry name" value="Nudix"/>
    <property type="match status" value="1"/>
</dbReference>
<dbReference type="RefSeq" id="WP_085213040.1">
    <property type="nucleotide sequence ID" value="NZ_FXAM01000001.1"/>
</dbReference>
<keyword evidence="8" id="KW-1185">Reference proteome</keyword>
<evidence type="ECO:0000256" key="2">
    <source>
        <dbReference type="ARBA" id="ARBA00022723"/>
    </source>
</evidence>
<evidence type="ECO:0000256" key="1">
    <source>
        <dbReference type="ARBA" id="ARBA00001946"/>
    </source>
</evidence>
<dbReference type="PROSITE" id="PS00893">
    <property type="entry name" value="NUDIX_BOX"/>
    <property type="match status" value="1"/>
</dbReference>
<dbReference type="InterPro" id="IPR000086">
    <property type="entry name" value="NUDIX_hydrolase_dom"/>
</dbReference>
<keyword evidence="4" id="KW-0460">Magnesium</keyword>
<name>A0A1Y6CXL9_9GAMM</name>
<evidence type="ECO:0000313" key="7">
    <source>
        <dbReference type="EMBL" id="SMF95097.1"/>
    </source>
</evidence>
<dbReference type="GO" id="GO:0019677">
    <property type="term" value="P:NAD+ catabolic process"/>
    <property type="evidence" value="ECO:0007669"/>
    <property type="project" value="TreeGrafter"/>
</dbReference>
<dbReference type="OrthoDB" id="542521at2"/>
<evidence type="ECO:0000256" key="3">
    <source>
        <dbReference type="ARBA" id="ARBA00022801"/>
    </source>
</evidence>
<reference evidence="7 8" key="1">
    <citation type="submission" date="2016-12" db="EMBL/GenBank/DDBJ databases">
        <authorList>
            <person name="Song W.-J."/>
            <person name="Kurnit D.M."/>
        </authorList>
    </citation>
    <scope>NUCLEOTIDE SEQUENCE [LARGE SCALE GENOMIC DNA]</scope>
    <source>
        <strain evidence="7 8">175</strain>
    </source>
</reference>
<dbReference type="GO" id="GO:0006742">
    <property type="term" value="P:NADP+ catabolic process"/>
    <property type="evidence" value="ECO:0007669"/>
    <property type="project" value="TreeGrafter"/>
</dbReference>
<dbReference type="InterPro" id="IPR050241">
    <property type="entry name" value="NAD-cap_RNA_hydrolase_NudC"/>
</dbReference>
<dbReference type="PANTHER" id="PTHR42904:SF12">
    <property type="entry name" value="ADP-RIBOSE PYROPHOSPHATASE-RELATED"/>
    <property type="match status" value="1"/>
</dbReference>
<dbReference type="GO" id="GO:0035529">
    <property type="term" value="F:NADH pyrophosphatase activity"/>
    <property type="evidence" value="ECO:0007669"/>
    <property type="project" value="TreeGrafter"/>
</dbReference>
<dbReference type="Proteomes" id="UP000192923">
    <property type="component" value="Unassembled WGS sequence"/>
</dbReference>
<keyword evidence="5" id="KW-0812">Transmembrane</keyword>
<dbReference type="InterPro" id="IPR020084">
    <property type="entry name" value="NUDIX_hydrolase_CS"/>
</dbReference>
<keyword evidence="5" id="KW-0472">Membrane</keyword>
<dbReference type="Gene3D" id="3.90.79.10">
    <property type="entry name" value="Nucleoside Triphosphate Pyrophosphohydrolase"/>
    <property type="match status" value="1"/>
</dbReference>
<dbReference type="EMBL" id="FXAM01000001">
    <property type="protein sequence ID" value="SMF95097.1"/>
    <property type="molecule type" value="Genomic_DNA"/>
</dbReference>
<evidence type="ECO:0000256" key="4">
    <source>
        <dbReference type="ARBA" id="ARBA00022842"/>
    </source>
</evidence>
<protein>
    <submittedName>
        <fullName evidence="7">ADP-ribose pyrophosphatase YjhB, NUDIX family</fullName>
    </submittedName>
</protein>
<dbReference type="STRING" id="1760988.SAMN02949497_2442"/>
<dbReference type="GO" id="GO:0005829">
    <property type="term" value="C:cytosol"/>
    <property type="evidence" value="ECO:0007669"/>
    <property type="project" value="TreeGrafter"/>
</dbReference>
<dbReference type="PROSITE" id="PS51462">
    <property type="entry name" value="NUDIX"/>
    <property type="match status" value="1"/>
</dbReference>
<evidence type="ECO:0000256" key="5">
    <source>
        <dbReference type="SAM" id="Phobius"/>
    </source>
</evidence>
<sequence length="184" mass="19937">MDSERLRNSPASQFRHCPGCGAPGPDVSAVRHLRCGQCGFLFFFNAAAAAGAFVFHGGRLILCVRAKAPGRGMLDVPGGFVDFDESVEEGLRREIREELGIAVGGFRYLLSAPNDYLYAQVPYKTTDIFFACEAPDIGGIRAADDVADYVLLAPGEVDPERFAFASTRRAFAALLDLLREEGRA</sequence>
<dbReference type="PANTHER" id="PTHR42904">
    <property type="entry name" value="NUDIX HYDROLASE, NUDC SUBFAMILY"/>
    <property type="match status" value="1"/>
</dbReference>
<dbReference type="Pfam" id="PF00293">
    <property type="entry name" value="NUDIX"/>
    <property type="match status" value="1"/>
</dbReference>
<evidence type="ECO:0000313" key="8">
    <source>
        <dbReference type="Proteomes" id="UP000192923"/>
    </source>
</evidence>
<keyword evidence="2" id="KW-0479">Metal-binding</keyword>
<feature type="domain" description="Nudix hydrolase" evidence="6">
    <location>
        <begin position="45"/>
        <end position="175"/>
    </location>
</feature>
<accession>A0A1Y6CXL9</accession>
<dbReference type="AlphaFoldDB" id="A0A1Y6CXL9"/>
<dbReference type="InterPro" id="IPR015797">
    <property type="entry name" value="NUDIX_hydrolase-like_dom_sf"/>
</dbReference>
<gene>
    <name evidence="7" type="ORF">SAMN02949497_2442</name>
</gene>
<dbReference type="GO" id="GO:0046872">
    <property type="term" value="F:metal ion binding"/>
    <property type="evidence" value="ECO:0007669"/>
    <property type="project" value="UniProtKB-KW"/>
</dbReference>